<dbReference type="Proteomes" id="UP000198598">
    <property type="component" value="Unassembled WGS sequence"/>
</dbReference>
<feature type="domain" description="Signal transduction histidine kinase internal region" evidence="3">
    <location>
        <begin position="188"/>
        <end position="266"/>
    </location>
</feature>
<dbReference type="EMBL" id="FOLQ01000005">
    <property type="protein sequence ID" value="SFD47949.1"/>
    <property type="molecule type" value="Genomic_DNA"/>
</dbReference>
<feature type="coiled-coil region" evidence="1">
    <location>
        <begin position="163"/>
        <end position="195"/>
    </location>
</feature>
<evidence type="ECO:0000313" key="5">
    <source>
        <dbReference type="Proteomes" id="UP000198598"/>
    </source>
</evidence>
<feature type="transmembrane region" description="Helical" evidence="2">
    <location>
        <begin position="13"/>
        <end position="31"/>
    </location>
</feature>
<dbReference type="InterPro" id="IPR010559">
    <property type="entry name" value="Sig_transdc_His_kin_internal"/>
</dbReference>
<dbReference type="PANTHER" id="PTHR34220">
    <property type="entry name" value="SENSOR HISTIDINE KINASE YPDA"/>
    <property type="match status" value="1"/>
</dbReference>
<evidence type="ECO:0000259" key="3">
    <source>
        <dbReference type="Pfam" id="PF06580"/>
    </source>
</evidence>
<dbReference type="AlphaFoldDB" id="A0A1I1SN91"/>
<dbReference type="PANTHER" id="PTHR34220:SF7">
    <property type="entry name" value="SENSOR HISTIDINE KINASE YPDA"/>
    <property type="match status" value="1"/>
</dbReference>
<keyword evidence="4" id="KW-0808">Transferase</keyword>
<dbReference type="InterPro" id="IPR050640">
    <property type="entry name" value="Bact_2-comp_sensor_kinase"/>
</dbReference>
<reference evidence="4 5" key="1">
    <citation type="submission" date="2016-10" db="EMBL/GenBank/DDBJ databases">
        <authorList>
            <person name="de Groot N.N."/>
        </authorList>
    </citation>
    <scope>NUCLEOTIDE SEQUENCE [LARGE SCALE GENOMIC DNA]</scope>
    <source>
        <strain evidence="4 5">DSM 26130</strain>
    </source>
</reference>
<dbReference type="GO" id="GO:0016020">
    <property type="term" value="C:membrane"/>
    <property type="evidence" value="ECO:0007669"/>
    <property type="project" value="InterPro"/>
</dbReference>
<keyword evidence="2" id="KW-0472">Membrane</keyword>
<protein>
    <submittedName>
        <fullName evidence="4">Histidine kinase</fullName>
    </submittedName>
</protein>
<keyword evidence="1" id="KW-0175">Coiled coil</keyword>
<feature type="transmembrane region" description="Helical" evidence="2">
    <location>
        <begin position="43"/>
        <end position="64"/>
    </location>
</feature>
<dbReference type="STRING" id="662367.SAMN05216167_105172"/>
<proteinExistence type="predicted"/>
<name>A0A1I1SN91_9BACT</name>
<keyword evidence="2" id="KW-1133">Transmembrane helix</keyword>
<accession>A0A1I1SN91</accession>
<gene>
    <name evidence="4" type="ORF">SAMN05216167_105172</name>
</gene>
<dbReference type="RefSeq" id="WP_093827579.1">
    <property type="nucleotide sequence ID" value="NZ_FOLQ01000005.1"/>
</dbReference>
<dbReference type="OrthoDB" id="927174at2"/>
<evidence type="ECO:0000256" key="1">
    <source>
        <dbReference type="SAM" id="Coils"/>
    </source>
</evidence>
<evidence type="ECO:0000313" key="4">
    <source>
        <dbReference type="EMBL" id="SFD47949.1"/>
    </source>
</evidence>
<keyword evidence="2" id="KW-0812">Transmembrane</keyword>
<sequence>MVAKLTYQQKWQLAVRLLVLYSPLILYINLPESVRNPVSLVKALPFIGVFFLIALGLYFIWITATDWIQIQLFRWFGDNFLLDFSWRAILLTMSISLALALLYAQVFQLIVSGFFFLFFQSGLIPQPKDHGSPFTPEVFTYLQRVNNVFNLVVMLSAFYLTIISRSYQQLKDVQLRAEQSEKEAALSQVEALKHQLSPHFLFNSLSILTSMVHEDADLSEQFIKQLSKVYRYILEQRDQELVSLKTEVDFIRAYTFLLQIRFENKFEVLIELTPSQQEQYQIAPLSLQLLVENAVKHNRMSISEPLRVHIYCQDDVLIVENLWLPRDQPEPSTGVGLQNIVNRYALLTPRTVLYAHQNESFVVKIPLLL</sequence>
<organism evidence="4 5">
    <name type="scientific">Spirosoma endophyticum</name>
    <dbReference type="NCBI Taxonomy" id="662367"/>
    <lineage>
        <taxon>Bacteria</taxon>
        <taxon>Pseudomonadati</taxon>
        <taxon>Bacteroidota</taxon>
        <taxon>Cytophagia</taxon>
        <taxon>Cytophagales</taxon>
        <taxon>Cytophagaceae</taxon>
        <taxon>Spirosoma</taxon>
    </lineage>
</organism>
<dbReference type="GO" id="GO:0000155">
    <property type="term" value="F:phosphorelay sensor kinase activity"/>
    <property type="evidence" value="ECO:0007669"/>
    <property type="project" value="InterPro"/>
</dbReference>
<evidence type="ECO:0000256" key="2">
    <source>
        <dbReference type="SAM" id="Phobius"/>
    </source>
</evidence>
<dbReference type="Pfam" id="PF06580">
    <property type="entry name" value="His_kinase"/>
    <property type="match status" value="1"/>
</dbReference>
<feature type="transmembrane region" description="Helical" evidence="2">
    <location>
        <begin position="147"/>
        <end position="167"/>
    </location>
</feature>
<keyword evidence="5" id="KW-1185">Reference proteome</keyword>
<keyword evidence="4" id="KW-0418">Kinase</keyword>